<evidence type="ECO:0000256" key="2">
    <source>
        <dbReference type="SAM" id="MobiDB-lite"/>
    </source>
</evidence>
<evidence type="ECO:0000313" key="6">
    <source>
        <dbReference type="EMBL" id="OME74577.1"/>
    </source>
</evidence>
<feature type="domain" description="Fe/B12 periplasmic-binding" evidence="4">
    <location>
        <begin position="89"/>
        <end position="345"/>
    </location>
</feature>
<dbReference type="Proteomes" id="UP000187313">
    <property type="component" value="Unassembled WGS sequence"/>
</dbReference>
<dbReference type="SUPFAM" id="SSF53807">
    <property type="entry name" value="Helical backbone' metal receptor"/>
    <property type="match status" value="1"/>
</dbReference>
<dbReference type="EMBL" id="MPTD01000003">
    <property type="protein sequence ID" value="OMD54565.1"/>
    <property type="molecule type" value="Genomic_DNA"/>
</dbReference>
<feature type="compositionally biased region" description="Low complexity" evidence="2">
    <location>
        <begin position="38"/>
        <end position="57"/>
    </location>
</feature>
<dbReference type="InterPro" id="IPR002491">
    <property type="entry name" value="ABC_transptr_periplasmic_BD"/>
</dbReference>
<comment type="similarity">
    <text evidence="1">Belongs to the bacterial solute-binding protein 8 family.</text>
</comment>
<protein>
    <recommendedName>
        <fullName evidence="4">Fe/B12 periplasmic-binding domain-containing protein</fullName>
    </recommendedName>
</protein>
<comment type="caution">
    <text evidence="6">The sequence shown here is derived from an EMBL/GenBank/DDBJ whole genome shotgun (WGS) entry which is preliminary data.</text>
</comment>
<dbReference type="GO" id="GO:0071281">
    <property type="term" value="P:cellular response to iron ion"/>
    <property type="evidence" value="ECO:0007669"/>
    <property type="project" value="TreeGrafter"/>
</dbReference>
<evidence type="ECO:0000313" key="7">
    <source>
        <dbReference type="Proteomes" id="UP000187313"/>
    </source>
</evidence>
<evidence type="ECO:0000313" key="5">
    <source>
        <dbReference type="EMBL" id="OMD54565.1"/>
    </source>
</evidence>
<dbReference type="Gene3D" id="3.40.50.1980">
    <property type="entry name" value="Nitrogenase molybdenum iron protein domain"/>
    <property type="match status" value="2"/>
</dbReference>
<dbReference type="InterPro" id="IPR050902">
    <property type="entry name" value="ABC_Transporter_SBP"/>
</dbReference>
<feature type="signal peptide" evidence="3">
    <location>
        <begin position="1"/>
        <end position="25"/>
    </location>
</feature>
<feature type="chain" id="PRO_5039718271" description="Fe/B12 periplasmic-binding domain-containing protein" evidence="3">
    <location>
        <begin position="26"/>
        <end position="345"/>
    </location>
</feature>
<evidence type="ECO:0000259" key="4">
    <source>
        <dbReference type="PROSITE" id="PS50983"/>
    </source>
</evidence>
<dbReference type="OrthoDB" id="66025at2"/>
<proteinExistence type="inferred from homology"/>
<reference evidence="6 8" key="1">
    <citation type="submission" date="2016-11" db="EMBL/GenBank/DDBJ databases">
        <title>Paenibacillus species isolates.</title>
        <authorList>
            <person name="Beno S.M."/>
        </authorList>
    </citation>
    <scope>NUCLEOTIDE SEQUENCE [LARGE SCALE GENOMIC DNA]</scope>
    <source>
        <strain evidence="6 8">FSL H7-0443</strain>
        <strain evidence="5 7">FSL R5-0923</strain>
    </source>
</reference>
<evidence type="ECO:0000256" key="1">
    <source>
        <dbReference type="ARBA" id="ARBA00008814"/>
    </source>
</evidence>
<organism evidence="6 8">
    <name type="scientific">Paenibacillus odorifer</name>
    <dbReference type="NCBI Taxonomy" id="189426"/>
    <lineage>
        <taxon>Bacteria</taxon>
        <taxon>Bacillati</taxon>
        <taxon>Bacillota</taxon>
        <taxon>Bacilli</taxon>
        <taxon>Bacillales</taxon>
        <taxon>Paenibacillaceae</taxon>
        <taxon>Paenibacillus</taxon>
    </lineage>
</organism>
<evidence type="ECO:0000313" key="8">
    <source>
        <dbReference type="Proteomes" id="UP000187425"/>
    </source>
</evidence>
<dbReference type="PROSITE" id="PS51257">
    <property type="entry name" value="PROKAR_LIPOPROTEIN"/>
    <property type="match status" value="1"/>
</dbReference>
<dbReference type="EMBL" id="MPTW01000001">
    <property type="protein sequence ID" value="OME74577.1"/>
    <property type="molecule type" value="Genomic_DNA"/>
</dbReference>
<evidence type="ECO:0000256" key="3">
    <source>
        <dbReference type="SAM" id="SignalP"/>
    </source>
</evidence>
<name>A0A1R0ZPG6_9BACL</name>
<feature type="region of interest" description="Disordered" evidence="2">
    <location>
        <begin position="38"/>
        <end position="58"/>
    </location>
</feature>
<sequence>MKKLLVLLVVAALTAMTACSSTNTADNQTKNEAVTNTAANETKEANAANTTEAAKTADAGKEYSLENDGVDEALFNEALSQFPATVPQRIVTTSVPLTEMLYLLGITPVGVPTSTNPIPADFESIDKIGSPMAPDLEVVTKLEPDLLLGAESLRSTLDKTLEGMDLQKAYLRTESFEDLKLSLKVLGTYFNKKDEMNAALSKILDKENELSKLAEGKELPSVMLVIGTSDSFMVMSEKSYLGSLVKKLGADNIATSVLKVTDTYSPINMENVVAADPDVILVLASGDHGATKDKFKKEIEKNETWTKLSAYKNDKIQILDYSVFGVTSIINAETALTEIAKYFYE</sequence>
<dbReference type="PROSITE" id="PS50983">
    <property type="entry name" value="FE_B12_PBP"/>
    <property type="match status" value="1"/>
</dbReference>
<keyword evidence="3" id="KW-0732">Signal</keyword>
<dbReference type="RefSeq" id="WP_081382743.1">
    <property type="nucleotide sequence ID" value="NZ_MPTD01000003.1"/>
</dbReference>
<dbReference type="AlphaFoldDB" id="A0A1R0ZPG6"/>
<keyword evidence="7" id="KW-1185">Reference proteome</keyword>
<dbReference type="Pfam" id="PF01497">
    <property type="entry name" value="Peripla_BP_2"/>
    <property type="match status" value="1"/>
</dbReference>
<dbReference type="PANTHER" id="PTHR30535:SF36">
    <property type="entry name" value="HIGH-AFFINITY HEME UPTAKE SYSTEM PROTEIN ISDE"/>
    <property type="match status" value="1"/>
</dbReference>
<gene>
    <name evidence="5" type="ORF">BSK51_05695</name>
    <name evidence="6" type="ORF">BSK65_02570</name>
</gene>
<dbReference type="PANTHER" id="PTHR30535">
    <property type="entry name" value="VITAMIN B12-BINDING PROTEIN"/>
    <property type="match status" value="1"/>
</dbReference>
<dbReference type="Proteomes" id="UP000187425">
    <property type="component" value="Unassembled WGS sequence"/>
</dbReference>
<accession>A0A1R0ZPG6</accession>